<evidence type="ECO:0000256" key="2">
    <source>
        <dbReference type="ARBA" id="ARBA00022737"/>
    </source>
</evidence>
<dbReference type="Gene3D" id="3.40.250.10">
    <property type="entry name" value="Rhodanese-like domain"/>
    <property type="match status" value="2"/>
</dbReference>
<feature type="domain" description="Rhodanese" evidence="4">
    <location>
        <begin position="17"/>
        <end position="139"/>
    </location>
</feature>
<dbReference type="InterPro" id="IPR001307">
    <property type="entry name" value="Thiosulphate_STrfase_CS"/>
</dbReference>
<dbReference type="SUPFAM" id="SSF52821">
    <property type="entry name" value="Rhodanese/Cell cycle control phosphatase"/>
    <property type="match status" value="2"/>
</dbReference>
<dbReference type="RefSeq" id="WP_179634209.1">
    <property type="nucleotide sequence ID" value="NZ_JACCFH010000001.1"/>
</dbReference>
<dbReference type="InterPro" id="IPR001763">
    <property type="entry name" value="Rhodanese-like_dom"/>
</dbReference>
<dbReference type="PROSITE" id="PS00380">
    <property type="entry name" value="RHODANESE_1"/>
    <property type="match status" value="1"/>
</dbReference>
<dbReference type="Proteomes" id="UP000518288">
    <property type="component" value="Unassembled WGS sequence"/>
</dbReference>
<dbReference type="InterPro" id="IPR045078">
    <property type="entry name" value="TST/MPST-like"/>
</dbReference>
<dbReference type="PANTHER" id="PTHR11364:SF27">
    <property type="entry name" value="SULFURTRANSFERASE"/>
    <property type="match status" value="1"/>
</dbReference>
<dbReference type="InterPro" id="IPR036873">
    <property type="entry name" value="Rhodanese-like_dom_sf"/>
</dbReference>
<dbReference type="EMBL" id="JACCFH010000001">
    <property type="protein sequence ID" value="NYG33445.1"/>
    <property type="molecule type" value="Genomic_DNA"/>
</dbReference>
<accession>A0A7Y9QXR1</accession>
<dbReference type="CDD" id="cd01449">
    <property type="entry name" value="TST_Repeat_2"/>
    <property type="match status" value="1"/>
</dbReference>
<evidence type="ECO:0000313" key="5">
    <source>
        <dbReference type="EMBL" id="NYG33445.1"/>
    </source>
</evidence>
<evidence type="ECO:0000256" key="3">
    <source>
        <dbReference type="RuleBase" id="RU000507"/>
    </source>
</evidence>
<keyword evidence="5" id="KW-0670">Pyruvate</keyword>
<sequence length="282" mass="29378">MTTLPTPLIRADELRALAGAVCVLDARFDLARPDAGAEAFLAGHIPGAQYVHLDCDLSAKGDVPALCGGRHPLPTREHFAATVARLGITPATPVVVCDAQGGMFAARVWWMLRWIGHTAVAVLDGGVAAWTAAGGTLETGAARSPVPASAYPLSPEAGQRIITADALQAQLGRVTLIDARAPERYRGDVEPLDPVAGHIPGALNRPFSANLGVDGRFHAPETLRAAFTPLLGAGEVVHQCGSGVTACHNLLAMEIAGLPAATLYAGSWSEWCRDGRRPVARG</sequence>
<name>A0A7Y9QXR1_9BURK</name>
<evidence type="ECO:0000313" key="6">
    <source>
        <dbReference type="Proteomes" id="UP000518288"/>
    </source>
</evidence>
<dbReference type="SMART" id="SM00450">
    <property type="entry name" value="RHOD"/>
    <property type="match status" value="2"/>
</dbReference>
<gene>
    <name evidence="5" type="ORF">BDD16_002431</name>
</gene>
<dbReference type="Pfam" id="PF00581">
    <property type="entry name" value="Rhodanese"/>
    <property type="match status" value="2"/>
</dbReference>
<keyword evidence="6" id="KW-1185">Reference proteome</keyword>
<reference evidence="5 6" key="1">
    <citation type="submission" date="2020-07" db="EMBL/GenBank/DDBJ databases">
        <title>Genomic Encyclopedia of Archaeal and Bacterial Type Strains, Phase II (KMG-II): from individual species to whole genera.</title>
        <authorList>
            <person name="Goeker M."/>
        </authorList>
    </citation>
    <scope>NUCLEOTIDE SEQUENCE [LARGE SCALE GENOMIC DNA]</scope>
    <source>
        <strain evidence="5 6">DSM 21226</strain>
    </source>
</reference>
<dbReference type="PROSITE" id="PS00683">
    <property type="entry name" value="RHODANESE_2"/>
    <property type="match status" value="1"/>
</dbReference>
<feature type="domain" description="Rhodanese" evidence="4">
    <location>
        <begin position="170"/>
        <end position="280"/>
    </location>
</feature>
<dbReference type="CDD" id="cd01448">
    <property type="entry name" value="TST_Repeat_1"/>
    <property type="match status" value="1"/>
</dbReference>
<dbReference type="AlphaFoldDB" id="A0A7Y9QXR1"/>
<dbReference type="GO" id="GO:0004792">
    <property type="term" value="F:thiosulfate-cyanide sulfurtransferase activity"/>
    <property type="evidence" value="ECO:0007669"/>
    <property type="project" value="InterPro"/>
</dbReference>
<keyword evidence="1 3" id="KW-0808">Transferase</keyword>
<evidence type="ECO:0000256" key="1">
    <source>
        <dbReference type="ARBA" id="ARBA00022679"/>
    </source>
</evidence>
<proteinExistence type="predicted"/>
<dbReference type="PROSITE" id="PS50206">
    <property type="entry name" value="RHODANESE_3"/>
    <property type="match status" value="2"/>
</dbReference>
<comment type="caution">
    <text evidence="5">The sequence shown here is derived from an EMBL/GenBank/DDBJ whole genome shotgun (WGS) entry which is preliminary data.</text>
</comment>
<protein>
    <recommendedName>
        <fullName evidence="3">Sulfurtransferase</fullName>
    </recommendedName>
</protein>
<dbReference type="PANTHER" id="PTHR11364">
    <property type="entry name" value="THIOSULFATE SULFERTANSFERASE"/>
    <property type="match status" value="1"/>
</dbReference>
<organism evidence="5 6">
    <name type="scientific">Sphaerotilus montanus</name>
    <dbReference type="NCBI Taxonomy" id="522889"/>
    <lineage>
        <taxon>Bacteria</taxon>
        <taxon>Pseudomonadati</taxon>
        <taxon>Pseudomonadota</taxon>
        <taxon>Betaproteobacteria</taxon>
        <taxon>Burkholderiales</taxon>
        <taxon>Sphaerotilaceae</taxon>
        <taxon>Sphaerotilus</taxon>
    </lineage>
</organism>
<keyword evidence="2" id="KW-0677">Repeat</keyword>
<evidence type="ECO:0000259" key="4">
    <source>
        <dbReference type="PROSITE" id="PS50206"/>
    </source>
</evidence>